<sequence>MFSPEASLQSVRSSQRNPRRRPRNSTEPQQQQPRRKRSKLGDDTFVSVGDETIDDNGKETIRLNGHAGHGSVDSSLVLLDMPVREKKGAVKRVFKEDIALYLNKCENYSVKRLPSFPSALTGGPTPFSASALPVAGLALALTSDQALLWDYAGATGVSKILALPLPPALKNIEPLPLGQIVRNGPTNDFGVVAVAPSTGKIVFWENIDSAETRSLFTQRRQGIEGALKLYSGERITKIVDVDHAGYILVLSSGRLAQLTLRDAQGRPSITTNVLNSPNGSSSSLFSLKGLLGGAIRKTIASVKAHLSESKGQMEVIAATRNGLFQLWDLSWSGQQIFKREIDAREKILSTLQQGSPPEMRGQQDIQILDFSIRGRSQEPGVTDVLVLVALSGRNMLNHFLLEVDITEENVIVSLAIPLSNYQPAQLPKESTGTLLLPEPGHTALVQFPDAVVVASLTQPEESPEAQLVADSGIPVLPYQDCIYFRSGAHVRSVGHALGPAGRKNQTSSAIFFIQDFGILQINAYGDESKVLSKVSARSKLQQATFFSTVPGNILDFATKGRYSFSQAEVENAAIRISQGVLASAFEQLEGNSLMLEDQLRKRALALQTLNSHLRTQFPDLSFLGRWQLLWHAEKLAAAINIWDWYQKQLRKQETHPDLFPEKNIMVDIIKALHEKFKTPIDETKGEKDPVRQFFLKDIESLDILLPWTWNYFRLFYIAPDCTTSLKSIMQRLREADEVMLTAFETAFSFRRENIEQYGLDAESLDSDGILRPGQGYDKMPQNVWTSTHNLTASVRSIVDAGRKYADDCYEKREEEAVAGEVAQHNPRLVRISCQTHIERFRWALDQSDEKKRSTGMSLREEWNTNVRPKQIYHLAGIGLATEGMNLAEHYHDMSTLVDLIWEETLYLEEAKAENHSKMMETEINLKLQRIKDRVTSCFKRYNEQFADAYFSKYIAMGQSGLLLKKAREEDEDFQKSLSKFLGADPSRSRLSWINNICGENSYSVAATELQTASQQEPNSWCNTVELSIAKLSALAQQEQDAEDIESDLTSESRRAKLQKSLQKGQKFQYQIENDLEVASIQAQLYEYVHPTIITAMDDESAVQLLMTEYGQGRLSERPTLQHLLQQGFEQLVQHQVLEPCLFIDVLTLMNFNDATDADAEAWNPFALALRFLAMNNLQRTVGKGLPGLIWKRVLLQDDWAEIDRTQNLSGESMTEYLGQTIAGSTIRTLTEWTLHDETGIFKNVRPRRVRDMFGSGCTDGEFCLRFPEEDLRRPIIQDNLSDENILDELVEKHRLEEWFDRTVAAGTSLAHAEHQYGERDPILQEPTGAEPMSEGVGPVVGALDTAEQREQDVDHDDVEMQGS</sequence>
<keyword evidence="4" id="KW-0509">mRNA transport</keyword>
<evidence type="ECO:0000256" key="5">
    <source>
        <dbReference type="ARBA" id="ARBA00022927"/>
    </source>
</evidence>
<dbReference type="SUPFAM" id="SSF117289">
    <property type="entry name" value="Nucleoporin domain"/>
    <property type="match status" value="1"/>
</dbReference>
<evidence type="ECO:0000259" key="10">
    <source>
        <dbReference type="Pfam" id="PF08801"/>
    </source>
</evidence>
<dbReference type="Gene3D" id="1.20.58.1380">
    <property type="match status" value="1"/>
</dbReference>
<organism evidence="11 12">
    <name type="scientific">Paraconiothyrium brasiliense</name>
    <dbReference type="NCBI Taxonomy" id="300254"/>
    <lineage>
        <taxon>Eukaryota</taxon>
        <taxon>Fungi</taxon>
        <taxon>Dikarya</taxon>
        <taxon>Ascomycota</taxon>
        <taxon>Pezizomycotina</taxon>
        <taxon>Dothideomycetes</taxon>
        <taxon>Pleosporomycetidae</taxon>
        <taxon>Pleosporales</taxon>
        <taxon>Massarineae</taxon>
        <taxon>Didymosphaeriaceae</taxon>
        <taxon>Paraconiothyrium</taxon>
    </lineage>
</organism>
<name>A0ABR3S6G2_9PLEO</name>
<dbReference type="Gene3D" id="2.130.10.10">
    <property type="entry name" value="YVTN repeat-like/Quinoprotein amine dehydrogenase"/>
    <property type="match status" value="1"/>
</dbReference>
<feature type="domain" description="Nucleoporin Nup133/Nup155-like C-terminal" evidence="9">
    <location>
        <begin position="628"/>
        <end position="1299"/>
    </location>
</feature>
<dbReference type="PANTHER" id="PTHR13405">
    <property type="entry name" value="NUCLEAR PORE COMPLEX PROTEIN NUP133"/>
    <property type="match status" value="1"/>
</dbReference>
<dbReference type="EMBL" id="JAKJXO020000001">
    <property type="protein sequence ID" value="KAL1612275.1"/>
    <property type="molecule type" value="Genomic_DNA"/>
</dbReference>
<evidence type="ECO:0000256" key="7">
    <source>
        <dbReference type="ARBA" id="ARBA00023242"/>
    </source>
</evidence>
<keyword evidence="3" id="KW-0813">Transport</keyword>
<dbReference type="InterPro" id="IPR015943">
    <property type="entry name" value="WD40/YVTN_repeat-like_dom_sf"/>
</dbReference>
<dbReference type="PANTHER" id="PTHR13405:SF11">
    <property type="entry name" value="NUCLEAR PORE COMPLEX PROTEIN NUP133"/>
    <property type="match status" value="1"/>
</dbReference>
<dbReference type="Pfam" id="PF03177">
    <property type="entry name" value="Nucleoporin_C"/>
    <property type="match status" value="1"/>
</dbReference>
<evidence type="ECO:0000256" key="3">
    <source>
        <dbReference type="ARBA" id="ARBA00022448"/>
    </source>
</evidence>
<evidence type="ECO:0000256" key="6">
    <source>
        <dbReference type="ARBA" id="ARBA00023010"/>
    </source>
</evidence>
<accession>A0ABR3S6G2</accession>
<feature type="domain" description="Nucleoporin Nup133/Nup155-like N-terminal" evidence="10">
    <location>
        <begin position="107"/>
        <end position="519"/>
    </location>
</feature>
<dbReference type="InterPro" id="IPR007187">
    <property type="entry name" value="Nucleoporin_Nup133/Nup155_C"/>
</dbReference>
<evidence type="ECO:0000259" key="9">
    <source>
        <dbReference type="Pfam" id="PF03177"/>
    </source>
</evidence>
<feature type="region of interest" description="Disordered" evidence="8">
    <location>
        <begin position="1"/>
        <end position="59"/>
    </location>
</feature>
<dbReference type="InterPro" id="IPR037624">
    <property type="entry name" value="Nup133-like"/>
</dbReference>
<comment type="caution">
    <text evidence="11">The sequence shown here is derived from an EMBL/GenBank/DDBJ whole genome shotgun (WGS) entry which is preliminary data.</text>
</comment>
<comment type="subcellular location">
    <subcellularLocation>
        <location evidence="1">Nucleus envelope</location>
    </subcellularLocation>
</comment>
<protein>
    <recommendedName>
        <fullName evidence="13">Non-repetitive/WGA-negative nucleoporin C-terminal-domain-containing protein</fullName>
    </recommendedName>
</protein>
<dbReference type="Pfam" id="PF08801">
    <property type="entry name" value="Nucleoporin_N"/>
    <property type="match status" value="1"/>
</dbReference>
<keyword evidence="5" id="KW-0653">Protein transport</keyword>
<keyword evidence="6" id="KW-0811">Translocation</keyword>
<gene>
    <name evidence="11" type="ORF">SLS60_000499</name>
</gene>
<comment type="similarity">
    <text evidence="2">Belongs to the nucleoporin Nup133 family.</text>
</comment>
<dbReference type="Proteomes" id="UP001521785">
    <property type="component" value="Unassembled WGS sequence"/>
</dbReference>
<keyword evidence="7" id="KW-0539">Nucleus</keyword>
<keyword evidence="12" id="KW-1185">Reference proteome</keyword>
<feature type="compositionally biased region" description="Acidic residues" evidence="8">
    <location>
        <begin position="1353"/>
        <end position="1363"/>
    </location>
</feature>
<evidence type="ECO:0008006" key="13">
    <source>
        <dbReference type="Google" id="ProtNLM"/>
    </source>
</evidence>
<evidence type="ECO:0000256" key="1">
    <source>
        <dbReference type="ARBA" id="ARBA00004259"/>
    </source>
</evidence>
<evidence type="ECO:0000256" key="4">
    <source>
        <dbReference type="ARBA" id="ARBA00022816"/>
    </source>
</evidence>
<dbReference type="InterPro" id="IPR014908">
    <property type="entry name" value="Nucleoporin_Nup133/Nup155_N"/>
</dbReference>
<reference evidence="11 12" key="1">
    <citation type="submission" date="2024-02" db="EMBL/GenBank/DDBJ databases">
        <title>De novo assembly and annotation of 12 fungi associated with fruit tree decline syndrome in Ontario, Canada.</title>
        <authorList>
            <person name="Sulman M."/>
            <person name="Ellouze W."/>
            <person name="Ilyukhin E."/>
        </authorList>
    </citation>
    <scope>NUCLEOTIDE SEQUENCE [LARGE SCALE GENOMIC DNA]</scope>
    <source>
        <strain evidence="11 12">M42-189</strain>
    </source>
</reference>
<evidence type="ECO:0000256" key="8">
    <source>
        <dbReference type="SAM" id="MobiDB-lite"/>
    </source>
</evidence>
<feature type="region of interest" description="Disordered" evidence="8">
    <location>
        <begin position="1318"/>
        <end position="1363"/>
    </location>
</feature>
<evidence type="ECO:0000256" key="2">
    <source>
        <dbReference type="ARBA" id="ARBA00005569"/>
    </source>
</evidence>
<evidence type="ECO:0000313" key="12">
    <source>
        <dbReference type="Proteomes" id="UP001521785"/>
    </source>
</evidence>
<proteinExistence type="inferred from homology"/>
<evidence type="ECO:0000313" key="11">
    <source>
        <dbReference type="EMBL" id="KAL1612275.1"/>
    </source>
</evidence>